<accession>A2E9X7</accession>
<dbReference type="VEuPathDB" id="TrichDB:TVAGG3_0221110"/>
<name>A2E9X7_TRIV3</name>
<evidence type="ECO:0000313" key="1">
    <source>
        <dbReference type="EMBL" id="EAY10539.1"/>
    </source>
</evidence>
<reference evidence="1" key="2">
    <citation type="journal article" date="2007" name="Science">
        <title>Draft genome sequence of the sexually transmitted pathogen Trichomonas vaginalis.</title>
        <authorList>
            <person name="Carlton J.M."/>
            <person name="Hirt R.P."/>
            <person name="Silva J.C."/>
            <person name="Delcher A.L."/>
            <person name="Schatz M."/>
            <person name="Zhao Q."/>
            <person name="Wortman J.R."/>
            <person name="Bidwell S.L."/>
            <person name="Alsmark U.C.M."/>
            <person name="Besteiro S."/>
            <person name="Sicheritz-Ponten T."/>
            <person name="Noel C.J."/>
            <person name="Dacks J.B."/>
            <person name="Foster P.G."/>
            <person name="Simillion C."/>
            <person name="Van de Peer Y."/>
            <person name="Miranda-Saavedra D."/>
            <person name="Barton G.J."/>
            <person name="Westrop G.D."/>
            <person name="Mueller S."/>
            <person name="Dessi D."/>
            <person name="Fiori P.L."/>
            <person name="Ren Q."/>
            <person name="Paulsen I."/>
            <person name="Zhang H."/>
            <person name="Bastida-Corcuera F.D."/>
            <person name="Simoes-Barbosa A."/>
            <person name="Brown M.T."/>
            <person name="Hayes R.D."/>
            <person name="Mukherjee M."/>
            <person name="Okumura C.Y."/>
            <person name="Schneider R."/>
            <person name="Smith A.J."/>
            <person name="Vanacova S."/>
            <person name="Villalvazo M."/>
            <person name="Haas B.J."/>
            <person name="Pertea M."/>
            <person name="Feldblyum T.V."/>
            <person name="Utterback T.R."/>
            <person name="Shu C.L."/>
            <person name="Osoegawa K."/>
            <person name="de Jong P.J."/>
            <person name="Hrdy I."/>
            <person name="Horvathova L."/>
            <person name="Zubacova Z."/>
            <person name="Dolezal P."/>
            <person name="Malik S.B."/>
            <person name="Logsdon J.M. Jr."/>
            <person name="Henze K."/>
            <person name="Gupta A."/>
            <person name="Wang C.C."/>
            <person name="Dunne R.L."/>
            <person name="Upcroft J.A."/>
            <person name="Upcroft P."/>
            <person name="White O."/>
            <person name="Salzberg S.L."/>
            <person name="Tang P."/>
            <person name="Chiu C.-H."/>
            <person name="Lee Y.-S."/>
            <person name="Embley T.M."/>
            <person name="Coombs G.H."/>
            <person name="Mottram J.C."/>
            <person name="Tachezy J."/>
            <person name="Fraser-Liggett C.M."/>
            <person name="Johnson P.J."/>
        </authorList>
    </citation>
    <scope>NUCLEOTIDE SEQUENCE [LARGE SCALE GENOMIC DNA]</scope>
    <source>
        <strain evidence="1">G3</strain>
    </source>
</reference>
<evidence type="ECO:0000313" key="2">
    <source>
        <dbReference type="Proteomes" id="UP000001542"/>
    </source>
</evidence>
<dbReference type="KEGG" id="tva:4768474"/>
<dbReference type="AlphaFoldDB" id="A2E9X7"/>
<dbReference type="EMBL" id="DS113336">
    <property type="protein sequence ID" value="EAY10539.1"/>
    <property type="molecule type" value="Genomic_DNA"/>
</dbReference>
<protein>
    <submittedName>
        <fullName evidence="1">Uncharacterized protein</fullName>
    </submittedName>
</protein>
<dbReference type="RefSeq" id="XP_001322762.1">
    <property type="nucleotide sequence ID" value="XM_001322727.1"/>
</dbReference>
<reference evidence="1" key="1">
    <citation type="submission" date="2006-10" db="EMBL/GenBank/DDBJ databases">
        <authorList>
            <person name="Amadeo P."/>
            <person name="Zhao Q."/>
            <person name="Wortman J."/>
            <person name="Fraser-Liggett C."/>
            <person name="Carlton J."/>
        </authorList>
    </citation>
    <scope>NUCLEOTIDE SEQUENCE</scope>
    <source>
        <strain evidence="1">G3</strain>
    </source>
</reference>
<keyword evidence="2" id="KW-1185">Reference proteome</keyword>
<gene>
    <name evidence="1" type="ORF">TVAG_184410</name>
</gene>
<dbReference type="InParanoid" id="A2E9X7"/>
<dbReference type="Proteomes" id="UP000001542">
    <property type="component" value="Unassembled WGS sequence"/>
</dbReference>
<dbReference type="VEuPathDB" id="TrichDB:TVAG_184410"/>
<proteinExistence type="predicted"/>
<organism evidence="1 2">
    <name type="scientific">Trichomonas vaginalis (strain ATCC PRA-98 / G3)</name>
    <dbReference type="NCBI Taxonomy" id="412133"/>
    <lineage>
        <taxon>Eukaryota</taxon>
        <taxon>Metamonada</taxon>
        <taxon>Parabasalia</taxon>
        <taxon>Trichomonadida</taxon>
        <taxon>Trichomonadidae</taxon>
        <taxon>Trichomonas</taxon>
    </lineage>
</organism>
<sequence length="133" mass="15240">MLRSLAFFNALLNQPIKTNGYKIDGTTLKLENEKDYYNYENDLIDKVLSNNIKSVIITCNGWSKKELVTRGFFDTIQEVDISGDDAIIVHSLFTGNTFIQTVRFNTPNIVSIDDNCFTNYTSNMYQKLVFPAF</sequence>